<keyword evidence="1" id="KW-0732">Signal</keyword>
<evidence type="ECO:0000313" key="2">
    <source>
        <dbReference type="EMBL" id="OJJ79249.1"/>
    </source>
</evidence>
<keyword evidence="3" id="KW-1185">Reference proteome</keyword>
<feature type="signal peptide" evidence="1">
    <location>
        <begin position="1"/>
        <end position="17"/>
    </location>
</feature>
<accession>A0A1L9V5U6</accession>
<dbReference type="EMBL" id="KV878920">
    <property type="protein sequence ID" value="OJJ79249.1"/>
    <property type="molecule type" value="Genomic_DNA"/>
</dbReference>
<dbReference type="Proteomes" id="UP000184300">
    <property type="component" value="Unassembled WGS sequence"/>
</dbReference>
<evidence type="ECO:0000256" key="1">
    <source>
        <dbReference type="SAM" id="SignalP"/>
    </source>
</evidence>
<gene>
    <name evidence="2" type="ORF">ASPGLDRAFT_1061501</name>
</gene>
<feature type="chain" id="PRO_5012747421" description="Secreted protein" evidence="1">
    <location>
        <begin position="18"/>
        <end position="93"/>
    </location>
</feature>
<dbReference type="AlphaFoldDB" id="A0A1L9V5U6"/>
<reference evidence="3" key="1">
    <citation type="journal article" date="2017" name="Genome Biol.">
        <title>Comparative genomics reveals high biological diversity and specific adaptations in the industrially and medically important fungal genus Aspergillus.</title>
        <authorList>
            <person name="de Vries R.P."/>
            <person name="Riley R."/>
            <person name="Wiebenga A."/>
            <person name="Aguilar-Osorio G."/>
            <person name="Amillis S."/>
            <person name="Uchima C.A."/>
            <person name="Anderluh G."/>
            <person name="Asadollahi M."/>
            <person name="Askin M."/>
            <person name="Barry K."/>
            <person name="Battaglia E."/>
            <person name="Bayram O."/>
            <person name="Benocci T."/>
            <person name="Braus-Stromeyer S.A."/>
            <person name="Caldana C."/>
            <person name="Canovas D."/>
            <person name="Cerqueira G.C."/>
            <person name="Chen F."/>
            <person name="Chen W."/>
            <person name="Choi C."/>
            <person name="Clum A."/>
            <person name="Dos Santos R.A."/>
            <person name="Damasio A.R."/>
            <person name="Diallinas G."/>
            <person name="Emri T."/>
            <person name="Fekete E."/>
            <person name="Flipphi M."/>
            <person name="Freyberg S."/>
            <person name="Gallo A."/>
            <person name="Gournas C."/>
            <person name="Habgood R."/>
            <person name="Hainaut M."/>
            <person name="Harispe M.L."/>
            <person name="Henrissat B."/>
            <person name="Hilden K.S."/>
            <person name="Hope R."/>
            <person name="Hossain A."/>
            <person name="Karabika E."/>
            <person name="Karaffa L."/>
            <person name="Karanyi Z."/>
            <person name="Krasevec N."/>
            <person name="Kuo A."/>
            <person name="Kusch H."/>
            <person name="LaButti K."/>
            <person name="Lagendijk E.L."/>
            <person name="Lapidus A."/>
            <person name="Levasseur A."/>
            <person name="Lindquist E."/>
            <person name="Lipzen A."/>
            <person name="Logrieco A.F."/>
            <person name="MacCabe A."/>
            <person name="Maekelae M.R."/>
            <person name="Malavazi I."/>
            <person name="Melin P."/>
            <person name="Meyer V."/>
            <person name="Mielnichuk N."/>
            <person name="Miskei M."/>
            <person name="Molnar A.P."/>
            <person name="Mule G."/>
            <person name="Ngan C.Y."/>
            <person name="Orejas M."/>
            <person name="Orosz E."/>
            <person name="Ouedraogo J.P."/>
            <person name="Overkamp K.M."/>
            <person name="Park H.-S."/>
            <person name="Perrone G."/>
            <person name="Piumi F."/>
            <person name="Punt P.J."/>
            <person name="Ram A.F."/>
            <person name="Ramon A."/>
            <person name="Rauscher S."/>
            <person name="Record E."/>
            <person name="Riano-Pachon D.M."/>
            <person name="Robert V."/>
            <person name="Roehrig J."/>
            <person name="Ruller R."/>
            <person name="Salamov A."/>
            <person name="Salih N.S."/>
            <person name="Samson R.A."/>
            <person name="Sandor E."/>
            <person name="Sanguinetti M."/>
            <person name="Schuetze T."/>
            <person name="Sepcic K."/>
            <person name="Shelest E."/>
            <person name="Sherlock G."/>
            <person name="Sophianopoulou V."/>
            <person name="Squina F.M."/>
            <person name="Sun H."/>
            <person name="Susca A."/>
            <person name="Todd R.B."/>
            <person name="Tsang A."/>
            <person name="Unkles S.E."/>
            <person name="van de Wiele N."/>
            <person name="van Rossen-Uffink D."/>
            <person name="Oliveira J.V."/>
            <person name="Vesth T.C."/>
            <person name="Visser J."/>
            <person name="Yu J.-H."/>
            <person name="Zhou M."/>
            <person name="Andersen M.R."/>
            <person name="Archer D.B."/>
            <person name="Baker S.E."/>
            <person name="Benoit I."/>
            <person name="Brakhage A.A."/>
            <person name="Braus G.H."/>
            <person name="Fischer R."/>
            <person name="Frisvad J.C."/>
            <person name="Goldman G.H."/>
            <person name="Houbraken J."/>
            <person name="Oakley B."/>
            <person name="Pocsi I."/>
            <person name="Scazzocchio C."/>
            <person name="Seiboth B."/>
            <person name="vanKuyk P.A."/>
            <person name="Wortman J."/>
            <person name="Dyer P.S."/>
            <person name="Grigoriev I.V."/>
        </authorList>
    </citation>
    <scope>NUCLEOTIDE SEQUENCE [LARGE SCALE GENOMIC DNA]</scope>
    <source>
        <strain evidence="3">CBS 516.65</strain>
    </source>
</reference>
<dbReference type="VEuPathDB" id="FungiDB:ASPGLDRAFT_1061501"/>
<evidence type="ECO:0000313" key="3">
    <source>
        <dbReference type="Proteomes" id="UP000184300"/>
    </source>
</evidence>
<name>A0A1L9V5U6_ASPGL</name>
<dbReference type="RefSeq" id="XP_022395947.1">
    <property type="nucleotide sequence ID" value="XM_022539503.1"/>
</dbReference>
<evidence type="ECO:0008006" key="4">
    <source>
        <dbReference type="Google" id="ProtNLM"/>
    </source>
</evidence>
<sequence>MAVAVVVAILVAGLFHGFNCKQSLCYYHDNKKIKGLVGRRVDARRKSVLRSTPGAPSPRKRLAEPRYIHRDYEGHTNERHTVSKTKCKDIIYG</sequence>
<organism evidence="2 3">
    <name type="scientific">Aspergillus glaucus CBS 516.65</name>
    <dbReference type="NCBI Taxonomy" id="1160497"/>
    <lineage>
        <taxon>Eukaryota</taxon>
        <taxon>Fungi</taxon>
        <taxon>Dikarya</taxon>
        <taxon>Ascomycota</taxon>
        <taxon>Pezizomycotina</taxon>
        <taxon>Eurotiomycetes</taxon>
        <taxon>Eurotiomycetidae</taxon>
        <taxon>Eurotiales</taxon>
        <taxon>Aspergillaceae</taxon>
        <taxon>Aspergillus</taxon>
        <taxon>Aspergillus subgen. Aspergillus</taxon>
    </lineage>
</organism>
<proteinExistence type="predicted"/>
<dbReference type="GeneID" id="34455764"/>
<protein>
    <recommendedName>
        <fullName evidence="4">Secreted protein</fullName>
    </recommendedName>
</protein>